<dbReference type="Gene3D" id="3.50.50.60">
    <property type="entry name" value="FAD/NAD(P)-binding domain"/>
    <property type="match status" value="1"/>
</dbReference>
<protein>
    <submittedName>
        <fullName evidence="6">FAD-dependent oxidoreductase</fullName>
    </submittedName>
</protein>
<sequence length="383" mass="41007">MATFDLAIVGAGIVGLGHALAAARRGKRVVVIDRDAQANGASVRNFGFVTVTGQGAGDCWSLARRARDVWVEIADAAGIDILQRGLVLAGRLPESEAVIEAFLASEMGEGCERLGAGQALSHVPCLRPEAARFALYSPHEVRVESRQAVPLVARFLTERHGVEFRWGTSVVAVEAPRLITADGGVIEAEAVIICPGDEFTALFPERIAAYGVTRCKLQMMRVRPATPVSLGTAVMSDLGLGRYLGYAELPEAEPLKRRLDAEMVAHRENGIHLIVTQSADGSLVVGDSHHYAATPDPFGSDEVDQLILDEFDAVLDLPGRTVTERWIGTYASASGRWRFTDKPSDSVRIVVVTSGCGASTAFGIGEETIGELYGRQELYGQHG</sequence>
<keyword evidence="4" id="KW-0560">Oxidoreductase</keyword>
<dbReference type="EMBL" id="CP017147">
    <property type="protein sequence ID" value="AOO82044.1"/>
    <property type="molecule type" value="Genomic_DNA"/>
</dbReference>
<comment type="similarity">
    <text evidence="2">Belongs to the DadA oxidoreductase family.</text>
</comment>
<dbReference type="RefSeq" id="WP_069691254.1">
    <property type="nucleotide sequence ID" value="NZ_CP017147.1"/>
</dbReference>
<name>A0A1D7U3W9_9HYPH</name>
<accession>A0A1D7U3W9</accession>
<evidence type="ECO:0000256" key="2">
    <source>
        <dbReference type="ARBA" id="ARBA00009410"/>
    </source>
</evidence>
<dbReference type="SUPFAM" id="SSF51905">
    <property type="entry name" value="FAD/NAD(P)-binding domain"/>
    <property type="match status" value="1"/>
</dbReference>
<keyword evidence="7" id="KW-1185">Reference proteome</keyword>
<keyword evidence="3" id="KW-0285">Flavoprotein</keyword>
<dbReference type="STRING" id="1526658.BHK69_17750"/>
<feature type="domain" description="FAD dependent oxidoreductase" evidence="5">
    <location>
        <begin position="5"/>
        <end position="368"/>
    </location>
</feature>
<reference evidence="6 7" key="1">
    <citation type="journal article" date="2015" name="Antonie Van Leeuwenhoek">
        <title>Bosea vaviloviae sp. nov., a new species of slow-growing rhizobia isolated from nodules of the relict species Vavilovia formosa (Stev.) Fed.</title>
        <authorList>
            <person name="Safronova V.I."/>
            <person name="Kuznetsova I.G."/>
            <person name="Sazanova A.L."/>
            <person name="Kimeklis A.K."/>
            <person name="Belimov A.A."/>
            <person name="Andronov E.E."/>
            <person name="Pinaev A.G."/>
            <person name="Chizhevskaya E.P."/>
            <person name="Pukhaev A.R."/>
            <person name="Popov K.P."/>
            <person name="Willems A."/>
            <person name="Tikhonovich I.A."/>
        </authorList>
    </citation>
    <scope>NUCLEOTIDE SEQUENCE [LARGE SCALE GENOMIC DNA]</scope>
    <source>
        <strain evidence="6 7">Vaf18</strain>
    </source>
</reference>
<dbReference type="PANTHER" id="PTHR13847">
    <property type="entry name" value="SARCOSINE DEHYDROGENASE-RELATED"/>
    <property type="match status" value="1"/>
</dbReference>
<comment type="cofactor">
    <cofactor evidence="1">
        <name>FAD</name>
        <dbReference type="ChEBI" id="CHEBI:57692"/>
    </cofactor>
</comment>
<organism evidence="6 7">
    <name type="scientific">Bosea vaviloviae</name>
    <dbReference type="NCBI Taxonomy" id="1526658"/>
    <lineage>
        <taxon>Bacteria</taxon>
        <taxon>Pseudomonadati</taxon>
        <taxon>Pseudomonadota</taxon>
        <taxon>Alphaproteobacteria</taxon>
        <taxon>Hyphomicrobiales</taxon>
        <taxon>Boseaceae</taxon>
        <taxon>Bosea</taxon>
    </lineage>
</organism>
<proteinExistence type="inferred from homology"/>
<dbReference type="InterPro" id="IPR036188">
    <property type="entry name" value="FAD/NAD-bd_sf"/>
</dbReference>
<evidence type="ECO:0000256" key="1">
    <source>
        <dbReference type="ARBA" id="ARBA00001974"/>
    </source>
</evidence>
<gene>
    <name evidence="6" type="ORF">BHK69_17750</name>
</gene>
<dbReference type="AlphaFoldDB" id="A0A1D7U3W9"/>
<evidence type="ECO:0000256" key="3">
    <source>
        <dbReference type="ARBA" id="ARBA00022630"/>
    </source>
</evidence>
<dbReference type="GO" id="GO:0005737">
    <property type="term" value="C:cytoplasm"/>
    <property type="evidence" value="ECO:0007669"/>
    <property type="project" value="TreeGrafter"/>
</dbReference>
<evidence type="ECO:0000313" key="6">
    <source>
        <dbReference type="EMBL" id="AOO82044.1"/>
    </source>
</evidence>
<dbReference type="GO" id="GO:0016491">
    <property type="term" value="F:oxidoreductase activity"/>
    <property type="evidence" value="ECO:0007669"/>
    <property type="project" value="UniProtKB-KW"/>
</dbReference>
<dbReference type="Pfam" id="PF01266">
    <property type="entry name" value="DAO"/>
    <property type="match status" value="1"/>
</dbReference>
<dbReference type="Gene3D" id="3.30.9.10">
    <property type="entry name" value="D-Amino Acid Oxidase, subunit A, domain 2"/>
    <property type="match status" value="1"/>
</dbReference>
<dbReference type="PANTHER" id="PTHR13847:SF286">
    <property type="entry name" value="D-AMINO ACID DEHYDROGENASE"/>
    <property type="match status" value="1"/>
</dbReference>
<dbReference type="InterPro" id="IPR006076">
    <property type="entry name" value="FAD-dep_OxRdtase"/>
</dbReference>
<dbReference type="Proteomes" id="UP000094969">
    <property type="component" value="Chromosome"/>
</dbReference>
<evidence type="ECO:0000256" key="4">
    <source>
        <dbReference type="ARBA" id="ARBA00023002"/>
    </source>
</evidence>
<dbReference type="NCBIfam" id="TIGR03364">
    <property type="entry name" value="HpnW_proposed"/>
    <property type="match status" value="1"/>
</dbReference>
<dbReference type="KEGG" id="bvv:BHK69_17750"/>
<evidence type="ECO:0000313" key="7">
    <source>
        <dbReference type="Proteomes" id="UP000094969"/>
    </source>
</evidence>
<dbReference type="InterPro" id="IPR017741">
    <property type="entry name" value="FAD-dependent_OxRdtase_HpnW"/>
</dbReference>
<evidence type="ECO:0000259" key="5">
    <source>
        <dbReference type="Pfam" id="PF01266"/>
    </source>
</evidence>